<evidence type="ECO:0000259" key="1">
    <source>
        <dbReference type="Pfam" id="PF06488"/>
    </source>
</evidence>
<feature type="domain" description="Cadherin-like beta-sandwich-like" evidence="2">
    <location>
        <begin position="202"/>
        <end position="280"/>
    </location>
</feature>
<dbReference type="InterPro" id="IPR025883">
    <property type="entry name" value="Cadherin-like_domain"/>
</dbReference>
<reference evidence="3" key="1">
    <citation type="submission" date="2023-02" db="EMBL/GenBank/DDBJ databases">
        <title>Gut commensal Christensenella minuta modulates host metabolism via a new class of secondary bile acids.</title>
        <authorList>
            <person name="Liu C."/>
        </authorList>
    </citation>
    <scope>NUCLEOTIDE SEQUENCE</scope>
    <source>
        <strain evidence="3">CA70</strain>
    </source>
</reference>
<name>A0AAU8ABL4_9FIRM</name>
<proteinExistence type="predicted"/>
<protein>
    <submittedName>
        <fullName evidence="3">Cadherin-like beta sandwich domain-containing protein</fullName>
    </submittedName>
</protein>
<sequence>MANKVQFGLSNVWFALLNIGSNGEVEYGTPHKHPGAVNLTLDPNGSDTPFYADNITYYTASANQGYTGSIEMALFDEWFQTNVLGNTLDENGVMVENANTNPKPVAILYQVEGDEKAARRVLYNVQVSRGSDTAATKGETTEPQTSTMNITVSPLPESGIVRAHTTQNTDAETFNAWYNEVYIPSGEFTADVTLQSLSLGTVTLEPTFAPETVSYTATTTNATNTINAQANDPNATVSIMANDAPVSNGSAITWQEGSNTVVITVENGGQSKDYTITVTKGA</sequence>
<feature type="domain" description="Phage tail tube protein N-terminal" evidence="1">
    <location>
        <begin position="4"/>
        <end position="120"/>
    </location>
</feature>
<gene>
    <name evidence="3" type="ORF">PUP29_05755</name>
</gene>
<dbReference type="RefSeq" id="WP_353423984.1">
    <property type="nucleotide sequence ID" value="NZ_CP117826.1"/>
</dbReference>
<evidence type="ECO:0000259" key="2">
    <source>
        <dbReference type="Pfam" id="PF12733"/>
    </source>
</evidence>
<dbReference type="InterPro" id="IPR046764">
    <property type="entry name" value="L_lac_phage_MSP_N"/>
</dbReference>
<dbReference type="NCBIfam" id="TIGR01603">
    <property type="entry name" value="maj_tail_phi13"/>
    <property type="match status" value="1"/>
</dbReference>
<dbReference type="InterPro" id="IPR006490">
    <property type="entry name" value="Maj_tail_phi13"/>
</dbReference>
<organism evidence="3">
    <name type="scientific">Christensenella massiliensis</name>
    <dbReference type="NCBI Taxonomy" id="1805714"/>
    <lineage>
        <taxon>Bacteria</taxon>
        <taxon>Bacillati</taxon>
        <taxon>Bacillota</taxon>
        <taxon>Clostridia</taxon>
        <taxon>Christensenellales</taxon>
        <taxon>Christensenellaceae</taxon>
        <taxon>Christensenella</taxon>
    </lineage>
</organism>
<evidence type="ECO:0000313" key="3">
    <source>
        <dbReference type="EMBL" id="XCC63419.1"/>
    </source>
</evidence>
<dbReference type="Pfam" id="PF12733">
    <property type="entry name" value="Cadherin-like"/>
    <property type="match status" value="1"/>
</dbReference>
<accession>A0AAU8ABL4</accession>
<dbReference type="Pfam" id="PF06488">
    <property type="entry name" value="L_lac_phage_MSP"/>
    <property type="match status" value="1"/>
</dbReference>
<dbReference type="EMBL" id="CP117826">
    <property type="protein sequence ID" value="XCC63419.1"/>
    <property type="molecule type" value="Genomic_DNA"/>
</dbReference>
<dbReference type="AlphaFoldDB" id="A0AAU8ABL4"/>